<organism evidence="2">
    <name type="scientific">Tanacetum cinerariifolium</name>
    <name type="common">Dalmatian daisy</name>
    <name type="synonym">Chrysanthemum cinerariifolium</name>
    <dbReference type="NCBI Taxonomy" id="118510"/>
    <lineage>
        <taxon>Eukaryota</taxon>
        <taxon>Viridiplantae</taxon>
        <taxon>Streptophyta</taxon>
        <taxon>Embryophyta</taxon>
        <taxon>Tracheophyta</taxon>
        <taxon>Spermatophyta</taxon>
        <taxon>Magnoliopsida</taxon>
        <taxon>eudicotyledons</taxon>
        <taxon>Gunneridae</taxon>
        <taxon>Pentapetalae</taxon>
        <taxon>asterids</taxon>
        <taxon>campanulids</taxon>
        <taxon>Asterales</taxon>
        <taxon>Asteraceae</taxon>
        <taxon>Asteroideae</taxon>
        <taxon>Anthemideae</taxon>
        <taxon>Anthemidinae</taxon>
        <taxon>Tanacetum</taxon>
    </lineage>
</organism>
<name>A0A699SXP3_TANCI</name>
<evidence type="ECO:0000256" key="1">
    <source>
        <dbReference type="SAM" id="MobiDB-lite"/>
    </source>
</evidence>
<proteinExistence type="predicted"/>
<accession>A0A699SXP3</accession>
<feature type="non-terminal residue" evidence="2">
    <location>
        <position position="85"/>
    </location>
</feature>
<feature type="compositionally biased region" description="Basic residues" evidence="1">
    <location>
        <begin position="34"/>
        <end position="50"/>
    </location>
</feature>
<sequence length="85" mass="9308">MEQVIVSAPVQERLDTEVDKAVGVDAKLTELEKPKKHKRRKKTRSRRKLLAKGEDTENPNTSVVGAIASADQEMIVLAPTVNGDA</sequence>
<feature type="region of interest" description="Disordered" evidence="1">
    <location>
        <begin position="29"/>
        <end position="60"/>
    </location>
</feature>
<reference evidence="2" key="1">
    <citation type="journal article" date="2019" name="Sci. Rep.">
        <title>Draft genome of Tanacetum cinerariifolium, the natural source of mosquito coil.</title>
        <authorList>
            <person name="Yamashiro T."/>
            <person name="Shiraishi A."/>
            <person name="Satake H."/>
            <person name="Nakayama K."/>
        </authorList>
    </citation>
    <scope>NUCLEOTIDE SEQUENCE</scope>
</reference>
<evidence type="ECO:0000313" key="2">
    <source>
        <dbReference type="EMBL" id="GFD02033.1"/>
    </source>
</evidence>
<dbReference type="EMBL" id="BKCJ011195314">
    <property type="protein sequence ID" value="GFD02033.1"/>
    <property type="molecule type" value="Genomic_DNA"/>
</dbReference>
<protein>
    <submittedName>
        <fullName evidence="2">FCP1-like domain, HAD-like domain protein</fullName>
    </submittedName>
</protein>
<dbReference type="AlphaFoldDB" id="A0A699SXP3"/>
<gene>
    <name evidence="2" type="ORF">Tci_874002</name>
</gene>
<comment type="caution">
    <text evidence="2">The sequence shown here is derived from an EMBL/GenBank/DDBJ whole genome shotgun (WGS) entry which is preliminary data.</text>
</comment>